<feature type="non-terminal residue" evidence="3">
    <location>
        <position position="1"/>
    </location>
</feature>
<dbReference type="InterPro" id="IPR010995">
    <property type="entry name" value="DNA_repair_Rad51/TF_NusA_a-hlx"/>
</dbReference>
<dbReference type="Pfam" id="PF03118">
    <property type="entry name" value="RNA_pol_A_CTD"/>
    <property type="match status" value="1"/>
</dbReference>
<proteinExistence type="predicted"/>
<name>A0A3M0Z212_9BACT</name>
<dbReference type="EMBL" id="RFKV01000075">
    <property type="protein sequence ID" value="RMD76995.1"/>
    <property type="molecule type" value="Genomic_DNA"/>
</dbReference>
<dbReference type="SUPFAM" id="SSF47794">
    <property type="entry name" value="Rad51 N-terminal domain-like"/>
    <property type="match status" value="1"/>
</dbReference>
<organism evidence="3 4">
    <name type="scientific">Candidatus Dojkabacteria bacterium</name>
    <dbReference type="NCBI Taxonomy" id="2099670"/>
    <lineage>
        <taxon>Bacteria</taxon>
        <taxon>Candidatus Dojkabacteria</taxon>
    </lineage>
</organism>
<evidence type="ECO:0000256" key="1">
    <source>
        <dbReference type="SAM" id="MobiDB-lite"/>
    </source>
</evidence>
<comment type="caution">
    <text evidence="3">The sequence shown here is derived from an EMBL/GenBank/DDBJ whole genome shotgun (WGS) entry which is preliminary data.</text>
</comment>
<feature type="domain" description="RNA polymerase alpha subunit C-terminal" evidence="2">
    <location>
        <begin position="42"/>
        <end position="98"/>
    </location>
</feature>
<dbReference type="GO" id="GO:0006351">
    <property type="term" value="P:DNA-templated transcription"/>
    <property type="evidence" value="ECO:0007669"/>
    <property type="project" value="InterPro"/>
</dbReference>
<evidence type="ECO:0000259" key="2">
    <source>
        <dbReference type="Pfam" id="PF03118"/>
    </source>
</evidence>
<reference evidence="3 4" key="1">
    <citation type="submission" date="2018-10" db="EMBL/GenBank/DDBJ databases">
        <title>Thermophilic Lithotrophy and Phototrophy in an Intertidal, Iron-rich, Geothermal Spring.</title>
        <authorList>
            <person name="Ward L.M."/>
            <person name="Idei A."/>
            <person name="Nakagawa M."/>
            <person name="Ueno Y."/>
            <person name="Fischer W."/>
            <person name="Mcglynn S.E."/>
        </authorList>
    </citation>
    <scope>NUCLEOTIDE SEQUENCE [LARGE SCALE GENOMIC DNA]</scope>
    <source>
        <strain evidence="3">J137</strain>
    </source>
</reference>
<dbReference type="AlphaFoldDB" id="A0A3M0Z212"/>
<protein>
    <recommendedName>
        <fullName evidence="2">RNA polymerase alpha subunit C-terminal domain-containing protein</fullName>
    </recommendedName>
</protein>
<dbReference type="Gene3D" id="1.10.150.20">
    <property type="entry name" value="5' to 3' exonuclease, C-terminal subdomain"/>
    <property type="match status" value="1"/>
</dbReference>
<gene>
    <name evidence="3" type="ORF">D6810_02340</name>
</gene>
<accession>A0A3M0Z212</accession>
<dbReference type="GO" id="GO:0000166">
    <property type="term" value="F:nucleotide binding"/>
    <property type="evidence" value="ECO:0007669"/>
    <property type="project" value="InterPro"/>
</dbReference>
<dbReference type="GO" id="GO:0003899">
    <property type="term" value="F:DNA-directed RNA polymerase activity"/>
    <property type="evidence" value="ECO:0007669"/>
    <property type="project" value="InterPro"/>
</dbReference>
<dbReference type="GO" id="GO:0003677">
    <property type="term" value="F:DNA binding"/>
    <property type="evidence" value="ECO:0007669"/>
    <property type="project" value="InterPro"/>
</dbReference>
<dbReference type="InterPro" id="IPR011260">
    <property type="entry name" value="RNAP_asu_C"/>
</dbReference>
<evidence type="ECO:0000313" key="3">
    <source>
        <dbReference type="EMBL" id="RMD76995.1"/>
    </source>
</evidence>
<evidence type="ECO:0000313" key="4">
    <source>
        <dbReference type="Proteomes" id="UP000269410"/>
    </source>
</evidence>
<dbReference type="Proteomes" id="UP000269410">
    <property type="component" value="Unassembled WGS sequence"/>
</dbReference>
<feature type="region of interest" description="Disordered" evidence="1">
    <location>
        <begin position="1"/>
        <end position="20"/>
    </location>
</feature>
<sequence>DVTAVTNLESESDEIKKTKTSNGKNAIEIESLEVSDRDQNYQVSKTPLKYLNLSSKIYKTLKKAGFKTIEDVIEVGPKGLENIVDLSPEQIIKIAKKITSYTYENSKR</sequence>